<evidence type="ECO:0000256" key="1">
    <source>
        <dbReference type="SAM" id="MobiDB-lite"/>
    </source>
</evidence>
<feature type="region of interest" description="Disordered" evidence="1">
    <location>
        <begin position="361"/>
        <end position="391"/>
    </location>
</feature>
<evidence type="ECO:0000313" key="3">
    <source>
        <dbReference type="EMBL" id="TXK05911.1"/>
    </source>
</evidence>
<proteinExistence type="predicted"/>
<name>A0A5C8HSC6_9MICO</name>
<evidence type="ECO:0000259" key="2">
    <source>
        <dbReference type="Pfam" id="PF01636"/>
    </source>
</evidence>
<dbReference type="Proteomes" id="UP000321196">
    <property type="component" value="Unassembled WGS sequence"/>
</dbReference>
<protein>
    <submittedName>
        <fullName evidence="3">Phosphotransferase</fullName>
    </submittedName>
</protein>
<reference evidence="3 4" key="1">
    <citation type="submission" date="2019-08" db="EMBL/GenBank/DDBJ databases">
        <authorList>
            <person name="Dong K."/>
        </authorList>
    </citation>
    <scope>NUCLEOTIDE SEQUENCE [LARGE SCALE GENOMIC DNA]</scope>
    <source>
        <strain evidence="3 4">M4-8</strain>
    </source>
</reference>
<dbReference type="AlphaFoldDB" id="A0A5C8HSC6"/>
<keyword evidence="3" id="KW-0808">Transferase</keyword>
<feature type="region of interest" description="Disordered" evidence="1">
    <location>
        <begin position="423"/>
        <end position="444"/>
    </location>
</feature>
<evidence type="ECO:0000313" key="4">
    <source>
        <dbReference type="Proteomes" id="UP000321196"/>
    </source>
</evidence>
<feature type="domain" description="Aminoglycoside phosphotransferase" evidence="2">
    <location>
        <begin position="44"/>
        <end position="271"/>
    </location>
</feature>
<keyword evidence="4" id="KW-1185">Reference proteome</keyword>
<organism evidence="3 4">
    <name type="scientific">Microbacterium mitrae</name>
    <dbReference type="NCBI Taxonomy" id="664640"/>
    <lineage>
        <taxon>Bacteria</taxon>
        <taxon>Bacillati</taxon>
        <taxon>Actinomycetota</taxon>
        <taxon>Actinomycetes</taxon>
        <taxon>Micrococcales</taxon>
        <taxon>Microbacteriaceae</taxon>
        <taxon>Microbacterium</taxon>
    </lineage>
</organism>
<dbReference type="InterPro" id="IPR011009">
    <property type="entry name" value="Kinase-like_dom_sf"/>
</dbReference>
<dbReference type="OrthoDB" id="3239865at2"/>
<dbReference type="EMBL" id="VRSW01000001">
    <property type="protein sequence ID" value="TXK05911.1"/>
    <property type="molecule type" value="Genomic_DNA"/>
</dbReference>
<comment type="caution">
    <text evidence="3">The sequence shown here is derived from an EMBL/GenBank/DDBJ whole genome shotgun (WGS) entry which is preliminary data.</text>
</comment>
<dbReference type="Gene3D" id="3.90.1200.10">
    <property type="match status" value="1"/>
</dbReference>
<gene>
    <name evidence="3" type="ORF">FVP60_02740</name>
</gene>
<dbReference type="GO" id="GO:0016740">
    <property type="term" value="F:transferase activity"/>
    <property type="evidence" value="ECO:0007669"/>
    <property type="project" value="UniProtKB-KW"/>
</dbReference>
<sequence length="476" mass="50493">MRLAAYPGDMARSPLTLAASVSAALPGEEAIRVQTLTTNSSGRNESAMVTLADGRAVVVRIPIEESTASELATEAIALRALTDGARALAGFAIPEFLGSVATPPQRAFITTFVPGYQVDTAHIPAGPGVAYSLGSTLAQVHALPASIVRNAGLPSRTAYEVRDDLQKIVEESSATGRVPVRLMVRWRDALKDDALWQFQPTVTLGGADALAFVYHDVDEVPTVSGVIDWHGLSIGDPAVDLQFLQTAPEAAESVLDAYRARALRSGDEYLRARARLHAELEFARWLLHGRDTHDESIMDDAGAMLDTLAENVRDEDLMPQDDKIALDDALAAMSNLPSQHPAGDTSMHTDTYDPEELALSGVSLSDVDTNVDPARDSRVRAATADTQALSREELLELNTQRGAAGGTSDAGAEAPAHNEAGAAADLPFGLEPLDDDDDPNATQPLSAEALAVITNDQEEAARAARAAIDRWKTGPV</sequence>
<dbReference type="InterPro" id="IPR002575">
    <property type="entry name" value="Aminoglycoside_PTrfase"/>
</dbReference>
<accession>A0A5C8HSC6</accession>
<dbReference type="Pfam" id="PF01636">
    <property type="entry name" value="APH"/>
    <property type="match status" value="1"/>
</dbReference>
<dbReference type="SUPFAM" id="SSF56112">
    <property type="entry name" value="Protein kinase-like (PK-like)"/>
    <property type="match status" value="1"/>
</dbReference>